<dbReference type="SUPFAM" id="SSF51215">
    <property type="entry name" value="Regulatory protein AraC"/>
    <property type="match status" value="1"/>
</dbReference>
<protein>
    <submittedName>
        <fullName evidence="5">AraC family transcriptional regulator</fullName>
    </submittedName>
</protein>
<organism evidence="5 6">
    <name type="scientific">Paenibacillus kribbensis</name>
    <dbReference type="NCBI Taxonomy" id="172713"/>
    <lineage>
        <taxon>Bacteria</taxon>
        <taxon>Bacillati</taxon>
        <taxon>Bacillota</taxon>
        <taxon>Bacilli</taxon>
        <taxon>Bacillales</taxon>
        <taxon>Paenibacillaceae</taxon>
        <taxon>Paenibacillus</taxon>
    </lineage>
</organism>
<evidence type="ECO:0000256" key="3">
    <source>
        <dbReference type="ARBA" id="ARBA00023163"/>
    </source>
</evidence>
<dbReference type="PANTHER" id="PTHR43280:SF30">
    <property type="entry name" value="MMSAB OPERON REGULATORY PROTEIN"/>
    <property type="match status" value="1"/>
</dbReference>
<evidence type="ECO:0000313" key="5">
    <source>
        <dbReference type="EMBL" id="ASR47557.1"/>
    </source>
</evidence>
<dbReference type="Gene3D" id="1.10.10.60">
    <property type="entry name" value="Homeodomain-like"/>
    <property type="match status" value="2"/>
</dbReference>
<dbReference type="EMBL" id="CP020028">
    <property type="protein sequence ID" value="ASR47557.1"/>
    <property type="molecule type" value="Genomic_DNA"/>
</dbReference>
<dbReference type="PROSITE" id="PS01124">
    <property type="entry name" value="HTH_ARAC_FAMILY_2"/>
    <property type="match status" value="1"/>
</dbReference>
<dbReference type="CDD" id="cd06986">
    <property type="entry name" value="cupin_MmsR-like_N"/>
    <property type="match status" value="1"/>
</dbReference>
<dbReference type="SMART" id="SM00342">
    <property type="entry name" value="HTH_ARAC"/>
    <property type="match status" value="1"/>
</dbReference>
<dbReference type="Pfam" id="PF12833">
    <property type="entry name" value="HTH_18"/>
    <property type="match status" value="1"/>
</dbReference>
<dbReference type="AlphaFoldDB" id="A0A222WM65"/>
<dbReference type="InterPro" id="IPR003313">
    <property type="entry name" value="AraC-bd"/>
</dbReference>
<dbReference type="PANTHER" id="PTHR43280">
    <property type="entry name" value="ARAC-FAMILY TRANSCRIPTIONAL REGULATOR"/>
    <property type="match status" value="1"/>
</dbReference>
<dbReference type="SUPFAM" id="SSF46689">
    <property type="entry name" value="Homeodomain-like"/>
    <property type="match status" value="2"/>
</dbReference>
<dbReference type="PRINTS" id="PR00032">
    <property type="entry name" value="HTHARAC"/>
</dbReference>
<keyword evidence="1" id="KW-0805">Transcription regulation</keyword>
<dbReference type="InterPro" id="IPR020449">
    <property type="entry name" value="Tscrpt_reg_AraC-type_HTH"/>
</dbReference>
<dbReference type="GO" id="GO:0003700">
    <property type="term" value="F:DNA-binding transcription factor activity"/>
    <property type="evidence" value="ECO:0007669"/>
    <property type="project" value="InterPro"/>
</dbReference>
<dbReference type="InterPro" id="IPR014710">
    <property type="entry name" value="RmlC-like_jellyroll"/>
</dbReference>
<evidence type="ECO:0000313" key="6">
    <source>
        <dbReference type="Proteomes" id="UP000214666"/>
    </source>
</evidence>
<feature type="domain" description="HTH araC/xylS-type" evidence="4">
    <location>
        <begin position="192"/>
        <end position="290"/>
    </location>
</feature>
<dbReference type="OrthoDB" id="9807321at2"/>
<dbReference type="Gene3D" id="2.60.120.10">
    <property type="entry name" value="Jelly Rolls"/>
    <property type="match status" value="1"/>
</dbReference>
<dbReference type="Pfam" id="PF02311">
    <property type="entry name" value="AraC_binding"/>
    <property type="match status" value="1"/>
</dbReference>
<name>A0A222WM65_9BACL</name>
<keyword evidence="3" id="KW-0804">Transcription</keyword>
<accession>A0A222WM65</accession>
<dbReference type="InterPro" id="IPR037923">
    <property type="entry name" value="HTH-like"/>
</dbReference>
<dbReference type="STRING" id="172713.GCA_001705305_04799"/>
<keyword evidence="2" id="KW-0238">DNA-binding</keyword>
<dbReference type="InterPro" id="IPR009057">
    <property type="entry name" value="Homeodomain-like_sf"/>
</dbReference>
<dbReference type="RefSeq" id="WP_094155134.1">
    <property type="nucleotide sequence ID" value="NZ_CP020028.1"/>
</dbReference>
<sequence length="293" mass="34024">MDKKDAGFEREKLYVLPAYIVDELKSHALTRDGHITDIGYFPQARHHFRERPQGCNSHIFIYCASGRGWIQMRDQGVISMTEQSFAYIPMDVPHAYGADENDPWTIYWFHLRGEQIGEFIALLEPFKPCISLLPGDEAKLLELFHQCYDLLVDKPYSVIHQVQVSQSIRYLLSFVASVAVRKQDSKTQRYIDKATRYMSEHLESTITVEELSRHIQISKQHLNFIFKQSTSYSPIDYFLRMKMQRAGQLLDLTSDSIKEIAAALGFQDPYYFSRLFKKIIGCSPTSYRNQLKG</sequence>
<dbReference type="InterPro" id="IPR018060">
    <property type="entry name" value="HTH_AraC"/>
</dbReference>
<keyword evidence="6" id="KW-1185">Reference proteome</keyword>
<dbReference type="GO" id="GO:0043565">
    <property type="term" value="F:sequence-specific DNA binding"/>
    <property type="evidence" value="ECO:0007669"/>
    <property type="project" value="InterPro"/>
</dbReference>
<dbReference type="Proteomes" id="UP000214666">
    <property type="component" value="Chromosome"/>
</dbReference>
<proteinExistence type="predicted"/>
<evidence type="ECO:0000256" key="1">
    <source>
        <dbReference type="ARBA" id="ARBA00023015"/>
    </source>
</evidence>
<evidence type="ECO:0000259" key="4">
    <source>
        <dbReference type="PROSITE" id="PS01124"/>
    </source>
</evidence>
<reference evidence="5 6" key="1">
    <citation type="submission" date="2017-03" db="EMBL/GenBank/DDBJ databases">
        <title>Complete genome sequence of Paenibacillus Kribbensis producing bioflocculants.</title>
        <authorList>
            <person name="Lee H.-G."/>
            <person name="Oh H.-M."/>
        </authorList>
    </citation>
    <scope>NUCLEOTIDE SEQUENCE [LARGE SCALE GENOMIC DNA]</scope>
    <source>
        <strain evidence="5 6">AM49</strain>
    </source>
</reference>
<evidence type="ECO:0000256" key="2">
    <source>
        <dbReference type="ARBA" id="ARBA00023125"/>
    </source>
</evidence>
<dbReference type="KEGG" id="pkb:B4V02_13175"/>
<gene>
    <name evidence="5" type="ORF">B4V02_13175</name>
</gene>